<protein>
    <recommendedName>
        <fullName evidence="4">Transmembrane protein (PGPGW)</fullName>
    </recommendedName>
</protein>
<organism evidence="2 3">
    <name type="scientific">Methylomarinum roseum</name>
    <dbReference type="NCBI Taxonomy" id="3067653"/>
    <lineage>
        <taxon>Bacteria</taxon>
        <taxon>Pseudomonadati</taxon>
        <taxon>Pseudomonadota</taxon>
        <taxon>Gammaproteobacteria</taxon>
        <taxon>Methylococcales</taxon>
        <taxon>Methylococcaceae</taxon>
        <taxon>Methylomarinum</taxon>
    </lineage>
</organism>
<keyword evidence="1" id="KW-0472">Membrane</keyword>
<accession>A0AAU7NVE9</accession>
<dbReference type="KEGG" id="mech:Q9L42_002360"/>
<dbReference type="Proteomes" id="UP001225378">
    <property type="component" value="Chromosome"/>
</dbReference>
<name>A0AAU7NVE9_9GAMM</name>
<sequence>MLKKSLLMAIGASIFCIGMILFPLPLPLGLPTMLVGLAIMFKASDSVKRKVIRWSDKNHHTRKAWQKVRDYRRRKKA</sequence>
<proteinExistence type="predicted"/>
<reference evidence="2 3" key="1">
    <citation type="journal article" date="2024" name="Microbiology">
        <title>Methylomarinum rosea sp. nov., a novel halophilic methanotrophic bacterium from the hypersaline Lake Elton.</title>
        <authorList>
            <person name="Suleimanov R.Z."/>
            <person name="Oshkin I.Y."/>
            <person name="Danilova O.V."/>
            <person name="Suzina N.E."/>
            <person name="Dedysh S.N."/>
        </authorList>
    </citation>
    <scope>NUCLEOTIDE SEQUENCE [LARGE SCALE GENOMIC DNA]</scope>
    <source>
        <strain evidence="2 3">Ch1-1</strain>
    </source>
</reference>
<dbReference type="AlphaFoldDB" id="A0AAU7NVE9"/>
<evidence type="ECO:0000313" key="3">
    <source>
        <dbReference type="Proteomes" id="UP001225378"/>
    </source>
</evidence>
<gene>
    <name evidence="2" type="ORF">Q9L42_002360</name>
</gene>
<keyword evidence="1" id="KW-1133">Transmembrane helix</keyword>
<keyword evidence="1" id="KW-0812">Transmembrane</keyword>
<dbReference type="EMBL" id="CP157743">
    <property type="protein sequence ID" value="XBS20986.1"/>
    <property type="molecule type" value="Genomic_DNA"/>
</dbReference>
<evidence type="ECO:0000256" key="1">
    <source>
        <dbReference type="SAM" id="Phobius"/>
    </source>
</evidence>
<evidence type="ECO:0000313" key="2">
    <source>
        <dbReference type="EMBL" id="XBS20986.1"/>
    </source>
</evidence>
<dbReference type="RefSeq" id="WP_305910033.1">
    <property type="nucleotide sequence ID" value="NZ_CP157743.1"/>
</dbReference>
<keyword evidence="3" id="KW-1185">Reference proteome</keyword>
<evidence type="ECO:0008006" key="4">
    <source>
        <dbReference type="Google" id="ProtNLM"/>
    </source>
</evidence>
<feature type="transmembrane region" description="Helical" evidence="1">
    <location>
        <begin position="5"/>
        <end position="22"/>
    </location>
</feature>